<comment type="caution">
    <text evidence="1">The sequence shown here is derived from an EMBL/GenBank/DDBJ whole genome shotgun (WGS) entry which is preliminary data.</text>
</comment>
<dbReference type="PANTHER" id="PTHR30363">
    <property type="entry name" value="HTH-TYPE TRANSCRIPTIONAL REGULATOR SRLR-RELATED"/>
    <property type="match status" value="1"/>
</dbReference>
<dbReference type="EMBL" id="CAOF01000140">
    <property type="protein sequence ID" value="CCO48286.1"/>
    <property type="molecule type" value="Genomic_DNA"/>
</dbReference>
<dbReference type="PANTHER" id="PTHR30363:SF28">
    <property type="entry name" value="TRANSCRIPTIONAL REGULATORY PROTEIN-RELATED"/>
    <property type="match status" value="1"/>
</dbReference>
<evidence type="ECO:0000313" key="2">
    <source>
        <dbReference type="Proteomes" id="UP000018211"/>
    </source>
</evidence>
<dbReference type="InterPro" id="IPR036390">
    <property type="entry name" value="WH_DNA-bd_sf"/>
</dbReference>
<accession>A0AAV2VU71</accession>
<name>A0AAV2VU71_9VIBR</name>
<sequence>MKTTDRILHKIKREGAITAKKLSQDFSMTTMGARQHLQSLEEDGLLIFEDVKAKVGRPTRHWSLTDKGHEQFFDGHSDLMINMIDAVEAVFGKEGMKKVTAEREASTLRQYRSAMAHCQTLEEKLNILAELRESEGYMVELLKNDQGFELIENHCPICRAAKRCPSLCLSEINVFRKLLGKEYSIERTEHIIQGKRRCSYQISAQ</sequence>
<dbReference type="Gene3D" id="1.10.10.10">
    <property type="entry name" value="Winged helix-like DNA-binding domain superfamily/Winged helix DNA-binding domain"/>
    <property type="match status" value="1"/>
</dbReference>
<dbReference type="SUPFAM" id="SSF46785">
    <property type="entry name" value="Winged helix' DNA-binding domain"/>
    <property type="match status" value="1"/>
</dbReference>
<proteinExistence type="predicted"/>
<reference evidence="1 2" key="1">
    <citation type="journal article" date="2013" name="ISME J.">
        <title>Comparative genomics of pathogenic lineages of Vibrio nigripulchritudo identifies virulence-associated traits.</title>
        <authorList>
            <person name="Goudenege D."/>
            <person name="Labreuche Y."/>
            <person name="Krin E."/>
            <person name="Ansquer D."/>
            <person name="Mangenot S."/>
            <person name="Calteau A."/>
            <person name="Medigue C."/>
            <person name="Mazel D."/>
            <person name="Polz M.F."/>
            <person name="Le Roux F."/>
        </authorList>
    </citation>
    <scope>NUCLEOTIDE SEQUENCE [LARGE SCALE GENOMIC DNA]</scope>
    <source>
        <strain evidence="1 2">SOn1</strain>
    </source>
</reference>
<dbReference type="RefSeq" id="WP_004405376.1">
    <property type="nucleotide sequence ID" value="NZ_LK391965.1"/>
</dbReference>
<protein>
    <submittedName>
        <fullName evidence="1">Transcriptional regulator</fullName>
    </submittedName>
</protein>
<dbReference type="Proteomes" id="UP000018211">
    <property type="component" value="Unassembled WGS sequence"/>
</dbReference>
<dbReference type="GeneID" id="97542859"/>
<dbReference type="AlphaFoldDB" id="A0AAV2VU71"/>
<organism evidence="1 2">
    <name type="scientific">Vibrio nigripulchritudo SOn1</name>
    <dbReference type="NCBI Taxonomy" id="1238450"/>
    <lineage>
        <taxon>Bacteria</taxon>
        <taxon>Pseudomonadati</taxon>
        <taxon>Pseudomonadota</taxon>
        <taxon>Gammaproteobacteria</taxon>
        <taxon>Vibrionales</taxon>
        <taxon>Vibrionaceae</taxon>
        <taxon>Vibrio</taxon>
    </lineage>
</organism>
<dbReference type="InterPro" id="IPR050313">
    <property type="entry name" value="Carb_Metab_HTH_regulators"/>
</dbReference>
<evidence type="ECO:0000313" key="1">
    <source>
        <dbReference type="EMBL" id="CCO48286.1"/>
    </source>
</evidence>
<gene>
    <name evidence="1" type="ORF">VIBNISOn1_480086</name>
</gene>
<dbReference type="InterPro" id="IPR036388">
    <property type="entry name" value="WH-like_DNA-bd_sf"/>
</dbReference>